<accession>A0AAV5HY21</accession>
<keyword evidence="2" id="KW-1185">Reference proteome</keyword>
<dbReference type="EMBL" id="BPVZ01000005">
    <property type="protein sequence ID" value="GKU91655.1"/>
    <property type="molecule type" value="Genomic_DNA"/>
</dbReference>
<dbReference type="Proteomes" id="UP001054252">
    <property type="component" value="Unassembled WGS sequence"/>
</dbReference>
<protein>
    <submittedName>
        <fullName evidence="1">Uncharacterized protein</fullName>
    </submittedName>
</protein>
<organism evidence="1 2">
    <name type="scientific">Rubroshorea leprosula</name>
    <dbReference type="NCBI Taxonomy" id="152421"/>
    <lineage>
        <taxon>Eukaryota</taxon>
        <taxon>Viridiplantae</taxon>
        <taxon>Streptophyta</taxon>
        <taxon>Embryophyta</taxon>
        <taxon>Tracheophyta</taxon>
        <taxon>Spermatophyta</taxon>
        <taxon>Magnoliopsida</taxon>
        <taxon>eudicotyledons</taxon>
        <taxon>Gunneridae</taxon>
        <taxon>Pentapetalae</taxon>
        <taxon>rosids</taxon>
        <taxon>malvids</taxon>
        <taxon>Malvales</taxon>
        <taxon>Dipterocarpaceae</taxon>
        <taxon>Rubroshorea</taxon>
    </lineage>
</organism>
<proteinExistence type="predicted"/>
<evidence type="ECO:0000313" key="1">
    <source>
        <dbReference type="EMBL" id="GKU91655.1"/>
    </source>
</evidence>
<evidence type="ECO:0000313" key="2">
    <source>
        <dbReference type="Proteomes" id="UP001054252"/>
    </source>
</evidence>
<gene>
    <name evidence="1" type="ORF">SLEP1_g5496</name>
</gene>
<reference evidence="1 2" key="1">
    <citation type="journal article" date="2021" name="Commun. Biol.">
        <title>The genome of Shorea leprosula (Dipterocarpaceae) highlights the ecological relevance of drought in aseasonal tropical rainforests.</title>
        <authorList>
            <person name="Ng K.K.S."/>
            <person name="Kobayashi M.J."/>
            <person name="Fawcett J.A."/>
            <person name="Hatakeyama M."/>
            <person name="Paape T."/>
            <person name="Ng C.H."/>
            <person name="Ang C.C."/>
            <person name="Tnah L.H."/>
            <person name="Lee C.T."/>
            <person name="Nishiyama T."/>
            <person name="Sese J."/>
            <person name="O'Brien M.J."/>
            <person name="Copetti D."/>
            <person name="Mohd Noor M.I."/>
            <person name="Ong R.C."/>
            <person name="Putra M."/>
            <person name="Sireger I.Z."/>
            <person name="Indrioko S."/>
            <person name="Kosugi Y."/>
            <person name="Izuno A."/>
            <person name="Isagi Y."/>
            <person name="Lee S.L."/>
            <person name="Shimizu K.K."/>
        </authorList>
    </citation>
    <scope>NUCLEOTIDE SEQUENCE [LARGE SCALE GENOMIC DNA]</scope>
    <source>
        <strain evidence="1">214</strain>
    </source>
</reference>
<dbReference type="AlphaFoldDB" id="A0AAV5HY21"/>
<name>A0AAV5HY21_9ROSI</name>
<sequence length="40" mass="4313">MVGLALPPMAYSSYAVKSLFTSCIYLCLPRGIRCTSSSPK</sequence>
<comment type="caution">
    <text evidence="1">The sequence shown here is derived from an EMBL/GenBank/DDBJ whole genome shotgun (WGS) entry which is preliminary data.</text>
</comment>